<dbReference type="GeneID" id="85224654"/>
<dbReference type="PANTHER" id="PTHR43461:SF1">
    <property type="entry name" value="TRANSMEMBRANE PROTEIN 256"/>
    <property type="match status" value="1"/>
</dbReference>
<evidence type="ECO:0000256" key="4">
    <source>
        <dbReference type="ARBA" id="ARBA00022989"/>
    </source>
</evidence>
<comment type="subcellular location">
    <subcellularLocation>
        <location evidence="1">Membrane</location>
        <topology evidence="1">Multi-pass membrane protein</topology>
    </subcellularLocation>
</comment>
<evidence type="ECO:0000256" key="5">
    <source>
        <dbReference type="ARBA" id="ARBA00023136"/>
    </source>
</evidence>
<dbReference type="PANTHER" id="PTHR43461">
    <property type="entry name" value="TRANSMEMBRANE PROTEIN 256"/>
    <property type="match status" value="1"/>
</dbReference>
<dbReference type="Pfam" id="PF04241">
    <property type="entry name" value="DUF423"/>
    <property type="match status" value="1"/>
</dbReference>
<evidence type="ECO:0000256" key="6">
    <source>
        <dbReference type="SAM" id="Phobius"/>
    </source>
</evidence>
<evidence type="ECO:0000256" key="2">
    <source>
        <dbReference type="ARBA" id="ARBA00009502"/>
    </source>
</evidence>
<dbReference type="SUPFAM" id="SSF48690">
    <property type="entry name" value="Epsilon subunit of mitochondrial F1F0-ATP synthase"/>
    <property type="match status" value="1"/>
</dbReference>
<dbReference type="InterPro" id="IPR006696">
    <property type="entry name" value="DUF423"/>
</dbReference>
<evidence type="ECO:0000313" key="8">
    <source>
        <dbReference type="Proteomes" id="UP001217754"/>
    </source>
</evidence>
<organism evidence="7 8">
    <name type="scientific">Malassezia japonica</name>
    <dbReference type="NCBI Taxonomy" id="223818"/>
    <lineage>
        <taxon>Eukaryota</taxon>
        <taxon>Fungi</taxon>
        <taxon>Dikarya</taxon>
        <taxon>Basidiomycota</taxon>
        <taxon>Ustilaginomycotina</taxon>
        <taxon>Malasseziomycetes</taxon>
        <taxon>Malasseziales</taxon>
        <taxon>Malasseziaceae</taxon>
        <taxon>Malassezia</taxon>
    </lineage>
</organism>
<dbReference type="GO" id="GO:0005743">
    <property type="term" value="C:mitochondrial inner membrane"/>
    <property type="evidence" value="ECO:0007669"/>
    <property type="project" value="InterPro"/>
</dbReference>
<dbReference type="Gene3D" id="1.10.1620.20">
    <property type="entry name" value="ATP synthase, F1 complex, epsilon subunit superfamily, mitochondrial"/>
    <property type="match status" value="1"/>
</dbReference>
<proteinExistence type="inferred from homology"/>
<accession>A0AAF0F089</accession>
<dbReference type="GO" id="GO:0046933">
    <property type="term" value="F:proton-transporting ATP synthase activity, rotational mechanism"/>
    <property type="evidence" value="ECO:0007669"/>
    <property type="project" value="InterPro"/>
</dbReference>
<gene>
    <name evidence="7" type="ORF">MJAP1_001005</name>
</gene>
<keyword evidence="8" id="KW-1185">Reference proteome</keyword>
<keyword evidence="4 6" id="KW-1133">Transmembrane helix</keyword>
<protein>
    <recommendedName>
        <fullName evidence="9">DUF423-domain-containing protein</fullName>
    </recommendedName>
</protein>
<evidence type="ECO:0000256" key="1">
    <source>
        <dbReference type="ARBA" id="ARBA00004141"/>
    </source>
</evidence>
<reference evidence="7" key="1">
    <citation type="submission" date="2023-03" db="EMBL/GenBank/DDBJ databases">
        <title>Mating type loci evolution in Malassezia.</title>
        <authorList>
            <person name="Coelho M.A."/>
        </authorList>
    </citation>
    <scope>NUCLEOTIDE SEQUENCE</scope>
    <source>
        <strain evidence="7">CBS 9431</strain>
    </source>
</reference>
<evidence type="ECO:0000256" key="3">
    <source>
        <dbReference type="ARBA" id="ARBA00022692"/>
    </source>
</evidence>
<dbReference type="Proteomes" id="UP001217754">
    <property type="component" value="Chromosome 1"/>
</dbReference>
<sequence length="170" mass="18076">MTVFPSLAAVSGAVAVAFGAFGAHALKDKFNPHQAASWSTAVHYQFVHSLALLYVSSQAPLTGASLLASYAFTTGITLFSGSIYALCTLPAGHGARKLFGPVTPLGGLSFIVGWLALAFSKYTAVAARATRQSLKETERVAAERRSQQALRYQNWKDGKPSEQHNLGFGK</sequence>
<dbReference type="AlphaFoldDB" id="A0AAF0F089"/>
<dbReference type="RefSeq" id="XP_060120954.1">
    <property type="nucleotide sequence ID" value="XM_060264971.1"/>
</dbReference>
<feature type="transmembrane region" description="Helical" evidence="6">
    <location>
        <begin position="98"/>
        <end position="119"/>
    </location>
</feature>
<name>A0AAF0F089_9BASI</name>
<evidence type="ECO:0008006" key="9">
    <source>
        <dbReference type="Google" id="ProtNLM"/>
    </source>
</evidence>
<dbReference type="Pfam" id="PF04627">
    <property type="entry name" value="ATP-synt_Eps"/>
    <property type="match status" value="1"/>
</dbReference>
<keyword evidence="3 6" id="KW-0812">Transmembrane</keyword>
<dbReference type="GO" id="GO:0045259">
    <property type="term" value="C:proton-transporting ATP synthase complex"/>
    <property type="evidence" value="ECO:0007669"/>
    <property type="project" value="InterPro"/>
</dbReference>
<comment type="similarity">
    <text evidence="2">Belongs to the eukaryotic ATPase epsilon family.</text>
</comment>
<dbReference type="InterPro" id="IPR006721">
    <property type="entry name" value="ATP_synth_F1_esu_mt"/>
</dbReference>
<dbReference type="InterPro" id="IPR036742">
    <property type="entry name" value="ATP_synth_F1_esu_sf_mt"/>
</dbReference>
<evidence type="ECO:0000313" key="7">
    <source>
        <dbReference type="EMBL" id="WFD38057.1"/>
    </source>
</evidence>
<feature type="transmembrane region" description="Helical" evidence="6">
    <location>
        <begin position="67"/>
        <end position="86"/>
    </location>
</feature>
<keyword evidence="5 6" id="KW-0472">Membrane</keyword>
<dbReference type="EMBL" id="CP119958">
    <property type="protein sequence ID" value="WFD38057.1"/>
    <property type="molecule type" value="Genomic_DNA"/>
</dbReference>